<sequence>MNTKLLDMSLTGVTVVSVTVVIAYFGLLHDTGLFTVLPEPVTGFFLQNRFLQWVALVVLIGALVGRTVIGRFAEQHRRQRTRS</sequence>
<proteinExistence type="predicted"/>
<keyword evidence="3" id="KW-1185">Reference proteome</keyword>
<evidence type="ECO:0000313" key="2">
    <source>
        <dbReference type="EMBL" id="MEJ8280901.1"/>
    </source>
</evidence>
<comment type="caution">
    <text evidence="2">The sequence shown here is derived from an EMBL/GenBank/DDBJ whole genome shotgun (WGS) entry which is preliminary data.</text>
</comment>
<dbReference type="EMBL" id="JBBJUP010000015">
    <property type="protein sequence ID" value="MEJ8280901.1"/>
    <property type="molecule type" value="Genomic_DNA"/>
</dbReference>
<name>A0ABU8TAB3_9PSEU</name>
<gene>
    <name evidence="2" type="ORF">WJX68_18305</name>
</gene>
<accession>A0ABU8TAB3</accession>
<keyword evidence="1" id="KW-0472">Membrane</keyword>
<keyword evidence="1" id="KW-1133">Transmembrane helix</keyword>
<reference evidence="2 3" key="1">
    <citation type="submission" date="2024-03" db="EMBL/GenBank/DDBJ databases">
        <title>Draft genome sequence of Pseudonocardia sp. DW16-2.</title>
        <authorList>
            <person name="Duangmal K."/>
        </authorList>
    </citation>
    <scope>NUCLEOTIDE SEQUENCE [LARGE SCALE GENOMIC DNA]</scope>
    <source>
        <strain evidence="2 3">DW16-2</strain>
    </source>
</reference>
<protein>
    <recommendedName>
        <fullName evidence="4">DUF1049 domain-containing protein</fullName>
    </recommendedName>
</protein>
<evidence type="ECO:0000313" key="3">
    <source>
        <dbReference type="Proteomes" id="UP001364211"/>
    </source>
</evidence>
<organism evidence="2 3">
    <name type="scientific">Pseudonocardia spirodelae</name>
    <dbReference type="NCBI Taxonomy" id="3133431"/>
    <lineage>
        <taxon>Bacteria</taxon>
        <taxon>Bacillati</taxon>
        <taxon>Actinomycetota</taxon>
        <taxon>Actinomycetes</taxon>
        <taxon>Pseudonocardiales</taxon>
        <taxon>Pseudonocardiaceae</taxon>
        <taxon>Pseudonocardia</taxon>
    </lineage>
</organism>
<evidence type="ECO:0000256" key="1">
    <source>
        <dbReference type="SAM" id="Phobius"/>
    </source>
</evidence>
<dbReference type="Proteomes" id="UP001364211">
    <property type="component" value="Unassembled WGS sequence"/>
</dbReference>
<keyword evidence="1" id="KW-0812">Transmembrane</keyword>
<evidence type="ECO:0008006" key="4">
    <source>
        <dbReference type="Google" id="ProtNLM"/>
    </source>
</evidence>
<feature type="transmembrane region" description="Helical" evidence="1">
    <location>
        <begin position="50"/>
        <end position="73"/>
    </location>
</feature>
<feature type="transmembrane region" description="Helical" evidence="1">
    <location>
        <begin position="12"/>
        <end position="30"/>
    </location>
</feature>
<dbReference type="RefSeq" id="WP_340292572.1">
    <property type="nucleotide sequence ID" value="NZ_JBBJUP010000015.1"/>
</dbReference>